<name>A0A4P7HJ22_9RHOB</name>
<protein>
    <submittedName>
        <fullName evidence="3">Copper chaperone</fullName>
    </submittedName>
    <submittedName>
        <fullName evidence="2">Heavy-metal-associated domain-containing protein</fullName>
    </submittedName>
</protein>
<accession>A0A4Z1C2N2</accession>
<organism evidence="2 4">
    <name type="scientific">Paracoccus liaowanqingii</name>
    <dbReference type="NCBI Taxonomy" id="2560053"/>
    <lineage>
        <taxon>Bacteria</taxon>
        <taxon>Pseudomonadati</taxon>
        <taxon>Pseudomonadota</taxon>
        <taxon>Alphaproteobacteria</taxon>
        <taxon>Rhodobacterales</taxon>
        <taxon>Paracoccaceae</taxon>
        <taxon>Paracoccus</taxon>
    </lineage>
</organism>
<dbReference type="RefSeq" id="WP_135312429.1">
    <property type="nucleotide sequence ID" value="NZ_CP038439.1"/>
</dbReference>
<keyword evidence="5" id="KW-1185">Reference proteome</keyword>
<dbReference type="AlphaFoldDB" id="A0A4P7HJ22"/>
<dbReference type="EMBL" id="CP038439">
    <property type="protein sequence ID" value="QBX34139.1"/>
    <property type="molecule type" value="Genomic_DNA"/>
</dbReference>
<gene>
    <name evidence="2" type="ORF">E4191_05025</name>
    <name evidence="3" type="ORF">E4L95_12040</name>
</gene>
<dbReference type="GO" id="GO:0046872">
    <property type="term" value="F:metal ion binding"/>
    <property type="evidence" value="ECO:0007669"/>
    <property type="project" value="InterPro"/>
</dbReference>
<dbReference type="KEGG" id="plia:E4191_05025"/>
<dbReference type="PROSITE" id="PS50846">
    <property type="entry name" value="HMA_2"/>
    <property type="match status" value="1"/>
</dbReference>
<evidence type="ECO:0000259" key="1">
    <source>
        <dbReference type="PROSITE" id="PS50846"/>
    </source>
</evidence>
<proteinExistence type="predicted"/>
<accession>A0A4P7HJ22</accession>
<evidence type="ECO:0000313" key="5">
    <source>
        <dbReference type="Proteomes" id="UP000297972"/>
    </source>
</evidence>
<dbReference type="SUPFAM" id="SSF55008">
    <property type="entry name" value="HMA, heavy metal-associated domain"/>
    <property type="match status" value="1"/>
</dbReference>
<reference evidence="4 5" key="1">
    <citation type="submission" date="2019-03" db="EMBL/GenBank/DDBJ databases">
        <authorList>
            <person name="Li J."/>
        </authorList>
    </citation>
    <scope>NUCLEOTIDE SEQUENCE [LARGE SCALE GENOMIC DNA]</scope>
    <source>
        <strain evidence="4">2251</strain>
        <strain evidence="3 5">3058</strain>
    </source>
</reference>
<dbReference type="Proteomes" id="UP000297972">
    <property type="component" value="Unassembled WGS sequence"/>
</dbReference>
<dbReference type="Pfam" id="PF00403">
    <property type="entry name" value="HMA"/>
    <property type="match status" value="1"/>
</dbReference>
<reference evidence="2" key="2">
    <citation type="journal article" date="2020" name="Int. J. Syst. Evol. Microbiol.">
        <title>Paracoccus liaowanqingii sp. nov., isolated from Tibetan antelope (Pantholops hodgsonii).</title>
        <authorList>
            <person name="Li J."/>
            <person name="Lu S."/>
            <person name="Jin D."/>
            <person name="Yang J."/>
            <person name="Lai X.H."/>
            <person name="Huang Y."/>
            <person name="Tian Z."/>
            <person name="Dong K."/>
            <person name="Zhang S."/>
            <person name="Lei W."/>
            <person name="Pu J."/>
            <person name="Zhang G."/>
            <person name="Wu X."/>
            <person name="Huang Y."/>
            <person name="Ren Z."/>
            <person name="Wang S."/>
            <person name="Xu J."/>
        </authorList>
    </citation>
    <scope>NUCLEOTIDE SEQUENCE</scope>
    <source>
        <strain evidence="2">2251</strain>
    </source>
</reference>
<sequence length="62" mass="6460">MIYSVPDMSCGHCKAAIETAIAGAGGRAQVDLPQRRVTIEGLSPEQAVAVLREAGFPPQPVV</sequence>
<feature type="domain" description="HMA" evidence="1">
    <location>
        <begin position="1"/>
        <end position="59"/>
    </location>
</feature>
<dbReference type="OrthoDB" id="9801832at2"/>
<dbReference type="Gene3D" id="3.30.70.100">
    <property type="match status" value="1"/>
</dbReference>
<evidence type="ECO:0000313" key="2">
    <source>
        <dbReference type="EMBL" id="QBX34139.1"/>
    </source>
</evidence>
<dbReference type="InterPro" id="IPR036163">
    <property type="entry name" value="HMA_dom_sf"/>
</dbReference>
<dbReference type="Proteomes" id="UP000296374">
    <property type="component" value="Chromosome"/>
</dbReference>
<evidence type="ECO:0000313" key="3">
    <source>
        <dbReference type="EMBL" id="TGN58654.1"/>
    </source>
</evidence>
<evidence type="ECO:0000313" key="4">
    <source>
        <dbReference type="Proteomes" id="UP000296374"/>
    </source>
</evidence>
<dbReference type="EMBL" id="SRPG01000110">
    <property type="protein sequence ID" value="TGN58654.1"/>
    <property type="molecule type" value="Genomic_DNA"/>
</dbReference>
<dbReference type="CDD" id="cd00371">
    <property type="entry name" value="HMA"/>
    <property type="match status" value="1"/>
</dbReference>
<dbReference type="InterPro" id="IPR006121">
    <property type="entry name" value="HMA_dom"/>
</dbReference>